<feature type="compositionally biased region" description="Gly residues" evidence="5">
    <location>
        <begin position="673"/>
        <end position="686"/>
    </location>
</feature>
<dbReference type="EMBL" id="JBBWRZ010000003">
    <property type="protein sequence ID" value="KAK8240672.1"/>
    <property type="molecule type" value="Genomic_DNA"/>
</dbReference>
<dbReference type="InterPro" id="IPR035247">
    <property type="entry name" value="PRMT5_TIM"/>
</dbReference>
<dbReference type="InterPro" id="IPR029063">
    <property type="entry name" value="SAM-dependent_MTases_sf"/>
</dbReference>
<dbReference type="SUPFAM" id="SSF53335">
    <property type="entry name" value="S-adenosyl-L-methionine-dependent methyltransferases"/>
    <property type="match status" value="1"/>
</dbReference>
<keyword evidence="3 4" id="KW-0949">S-adenosyl-L-methionine</keyword>
<dbReference type="Pfam" id="PF05185">
    <property type="entry name" value="PRMT5"/>
    <property type="match status" value="1"/>
</dbReference>
<comment type="caution">
    <text evidence="9">The sequence shown here is derived from an EMBL/GenBank/DDBJ whole genome shotgun (WGS) entry which is preliminary data.</text>
</comment>
<keyword evidence="2 4" id="KW-0808">Transferase</keyword>
<feature type="domain" description="PRMT5 TIM barrel" evidence="7">
    <location>
        <begin position="40"/>
        <end position="371"/>
    </location>
</feature>
<dbReference type="InterPro" id="IPR007857">
    <property type="entry name" value="Arg_MeTrfase_PRMT5"/>
</dbReference>
<organism evidence="9 10">
    <name type="scientific">Phyllosticta capitalensis</name>
    <dbReference type="NCBI Taxonomy" id="121624"/>
    <lineage>
        <taxon>Eukaryota</taxon>
        <taxon>Fungi</taxon>
        <taxon>Dikarya</taxon>
        <taxon>Ascomycota</taxon>
        <taxon>Pezizomycotina</taxon>
        <taxon>Dothideomycetes</taxon>
        <taxon>Dothideomycetes incertae sedis</taxon>
        <taxon>Botryosphaeriales</taxon>
        <taxon>Phyllostictaceae</taxon>
        <taxon>Phyllosticta</taxon>
    </lineage>
</organism>
<dbReference type="PROSITE" id="PS51678">
    <property type="entry name" value="SAM_MT_PRMT"/>
    <property type="match status" value="1"/>
</dbReference>
<evidence type="ECO:0000259" key="7">
    <source>
        <dbReference type="Pfam" id="PF17285"/>
    </source>
</evidence>
<dbReference type="Proteomes" id="UP001492380">
    <property type="component" value="Unassembled WGS sequence"/>
</dbReference>
<feature type="region of interest" description="Disordered" evidence="5">
    <location>
        <begin position="607"/>
        <end position="641"/>
    </location>
</feature>
<evidence type="ECO:0000256" key="5">
    <source>
        <dbReference type="SAM" id="MobiDB-lite"/>
    </source>
</evidence>
<dbReference type="Pfam" id="PF17285">
    <property type="entry name" value="PRMT5_TIM"/>
    <property type="match status" value="1"/>
</dbReference>
<evidence type="ECO:0000256" key="3">
    <source>
        <dbReference type="ARBA" id="ARBA00022691"/>
    </source>
</evidence>
<dbReference type="PANTHER" id="PTHR10738">
    <property type="entry name" value="PROTEIN ARGININE N-METHYLTRANSFERASE 5"/>
    <property type="match status" value="1"/>
</dbReference>
<feature type="region of interest" description="Disordered" evidence="5">
    <location>
        <begin position="338"/>
        <end position="359"/>
    </location>
</feature>
<evidence type="ECO:0000259" key="6">
    <source>
        <dbReference type="Pfam" id="PF05185"/>
    </source>
</evidence>
<feature type="compositionally biased region" description="Polar residues" evidence="5">
    <location>
        <begin position="607"/>
        <end position="623"/>
    </location>
</feature>
<name>A0ABR1YWU6_9PEZI</name>
<dbReference type="Gene3D" id="3.40.50.150">
    <property type="entry name" value="Vaccinia Virus protein VP39"/>
    <property type="match status" value="1"/>
</dbReference>
<accession>A0ABR1YWU6</accession>
<reference evidence="9 10" key="1">
    <citation type="submission" date="2024-04" db="EMBL/GenBank/DDBJ databases">
        <title>Phyllosticta paracitricarpa is synonymous to the EU quarantine fungus P. citricarpa based on phylogenomic analyses.</title>
        <authorList>
            <consortium name="Lawrence Berkeley National Laboratory"/>
            <person name="Van Ingen-Buijs V.A."/>
            <person name="Van Westerhoven A.C."/>
            <person name="Haridas S."/>
            <person name="Skiadas P."/>
            <person name="Martin F."/>
            <person name="Groenewald J.Z."/>
            <person name="Crous P.W."/>
            <person name="Seidl M.F."/>
        </authorList>
    </citation>
    <scope>NUCLEOTIDE SEQUENCE [LARGE SCALE GENOMIC DNA]</scope>
    <source>
        <strain evidence="9 10">CBS 123374</strain>
    </source>
</reference>
<comment type="similarity">
    <text evidence="4">Belongs to the class I-like SAM-binding methyltransferase superfamily.</text>
</comment>
<dbReference type="InterPro" id="IPR025799">
    <property type="entry name" value="Arg_MeTrfase"/>
</dbReference>
<dbReference type="PIRSF" id="PIRSF015894">
    <property type="entry name" value="Skb1_MeTrfase"/>
    <property type="match status" value="1"/>
</dbReference>
<feature type="compositionally biased region" description="Low complexity" evidence="5">
    <location>
        <begin position="338"/>
        <end position="353"/>
    </location>
</feature>
<feature type="domain" description="PRMT5 arginine-N-methyltransferase" evidence="6">
    <location>
        <begin position="379"/>
        <end position="556"/>
    </location>
</feature>
<feature type="compositionally biased region" description="Polar residues" evidence="5">
    <location>
        <begin position="632"/>
        <end position="641"/>
    </location>
</feature>
<dbReference type="PANTHER" id="PTHR10738:SF0">
    <property type="entry name" value="PROTEIN ARGININE N-METHYLTRANSFERASE 5"/>
    <property type="match status" value="1"/>
</dbReference>
<feature type="domain" description="PRMT5 oligomerisation" evidence="8">
    <location>
        <begin position="559"/>
        <end position="815"/>
    </location>
</feature>
<dbReference type="InterPro" id="IPR035248">
    <property type="entry name" value="PRMT5_C"/>
</dbReference>
<evidence type="ECO:0000256" key="2">
    <source>
        <dbReference type="ARBA" id="ARBA00022679"/>
    </source>
</evidence>
<gene>
    <name evidence="9" type="ORF">HDK90DRAFT_409973</name>
</gene>
<dbReference type="InterPro" id="IPR035075">
    <property type="entry name" value="PRMT5"/>
</dbReference>
<evidence type="ECO:0000313" key="9">
    <source>
        <dbReference type="EMBL" id="KAK8240672.1"/>
    </source>
</evidence>
<evidence type="ECO:0000259" key="8">
    <source>
        <dbReference type="Pfam" id="PF17286"/>
    </source>
</evidence>
<evidence type="ECO:0000313" key="10">
    <source>
        <dbReference type="Proteomes" id="UP001492380"/>
    </source>
</evidence>
<dbReference type="Gene3D" id="2.70.160.11">
    <property type="entry name" value="Hnrnp arginine n-methyltransferase1"/>
    <property type="match status" value="1"/>
</dbReference>
<dbReference type="Pfam" id="PF17286">
    <property type="entry name" value="PRMT5_C"/>
    <property type="match status" value="1"/>
</dbReference>
<evidence type="ECO:0000256" key="4">
    <source>
        <dbReference type="PIRNR" id="PIRNR015894"/>
    </source>
</evidence>
<keyword evidence="10" id="KW-1185">Reference proteome</keyword>
<evidence type="ECO:0000256" key="1">
    <source>
        <dbReference type="ARBA" id="ARBA00022603"/>
    </source>
</evidence>
<feature type="region of interest" description="Disordered" evidence="5">
    <location>
        <begin position="670"/>
        <end position="690"/>
    </location>
</feature>
<keyword evidence="1 4" id="KW-0489">Methyltransferase</keyword>
<sequence>MDTESSISMDDMPIFYVGHHETKRSHPVTEQLLHHAQDLNYDMLTAPITNAHFQARVLTALSTYFAELQASPTKQLPLPLITPLSPADTLHSPNDSISQLLALTSPWIDLASPDPVIAHISRQVFTLEIAYAAFCGFGNVVIQGPKLHHNDLHGQGIARYARAIQEALTIGQYINIQILLPMIDDPNDESHDDVGNLSRFVRDEYLSTSEPKENREVDIFGSWDAWNVIRTVCKYSQRVSVALTLPPQLPPAFVQRRWFSEPLRLISIPATSFVKNKKGYWVLPIAHQMLLFRYMRLRTVPWILLTDVGPIPGVDDPELVMTSGTGFLPQEAVTIPTQEPTPAEAAKAPPQKSKQADPTPHLSYLRHLQRNQPPKTQIERFGAGYQDYLQAPLQPLTDNLESITYEVFEKDPIKYEWYERAIEAALKDWAALKKPTSSPDGAVVVAVVGAGRGPLVTRALRASKNSGVRIQAWAVEKNPNAYVLLQRHNRDSWNGAVTVVKSDMRYWRGPHREDGTNGHVDIMVSELLGSFADNELSPECLDGVQHVLNPTHGISIPQSYTAHLTPASAPKLHADVTTRSIMDSTAPETPHVVMLHAIDFLSTTAPTNASNDQSLPKSPTPTGGSYAAAVRTGTTPVPSDASGLTPNIQQAWEFVHPVQPSILSQSRLRRGGSAAGGVGGATGGDGANEHNIRSSRSAFKCKNRGVCHGIAGYFESVLYAKEGQDAKGEKVELSTNPVTMDAKSRDMISWFPIWFPIKTPMYVPDDSEIVVSMWRQTDDRKVWYEWMLESFVEVRGRKLRVAVSEVHSSRKAGCLM</sequence>
<dbReference type="Gene3D" id="3.20.20.150">
    <property type="entry name" value="Divalent-metal-dependent TIM barrel enzymes"/>
    <property type="match status" value="1"/>
</dbReference>
<protein>
    <recommendedName>
        <fullName evidence="4">Protein arginine N-methyltransferase</fullName>
    </recommendedName>
</protein>
<proteinExistence type="inferred from homology"/>